<reference evidence="3 4" key="1">
    <citation type="submission" date="2024-08" db="EMBL/GenBank/DDBJ databases">
        <authorList>
            <person name="Lu H."/>
        </authorList>
    </citation>
    <scope>NUCLEOTIDE SEQUENCE [LARGE SCALE GENOMIC DNA]</scope>
    <source>
        <strain evidence="3 4">BYS180W</strain>
    </source>
</reference>
<keyword evidence="3" id="KW-0808">Transferase</keyword>
<accession>A0ABW7FVN2</accession>
<feature type="transmembrane region" description="Helical" evidence="1">
    <location>
        <begin position="94"/>
        <end position="112"/>
    </location>
</feature>
<keyword evidence="1" id="KW-1133">Transmembrane helix</keyword>
<feature type="domain" description="Signal transduction histidine kinase internal region" evidence="2">
    <location>
        <begin position="127"/>
        <end position="204"/>
    </location>
</feature>
<evidence type="ECO:0000313" key="3">
    <source>
        <dbReference type="EMBL" id="MFG6448353.1"/>
    </source>
</evidence>
<name>A0ABW7FVN2_9BURK</name>
<protein>
    <submittedName>
        <fullName evidence="3">Sensor histidine kinase</fullName>
        <ecNumber evidence="3">2.7.13.3</ecNumber>
    </submittedName>
</protein>
<comment type="caution">
    <text evidence="3">The sequence shown here is derived from an EMBL/GenBank/DDBJ whole genome shotgun (WGS) entry which is preliminary data.</text>
</comment>
<dbReference type="Proteomes" id="UP001606099">
    <property type="component" value="Unassembled WGS sequence"/>
</dbReference>
<feature type="transmembrane region" description="Helical" evidence="1">
    <location>
        <begin position="34"/>
        <end position="55"/>
    </location>
</feature>
<feature type="transmembrane region" description="Helical" evidence="1">
    <location>
        <begin position="60"/>
        <end position="82"/>
    </location>
</feature>
<evidence type="ECO:0000259" key="2">
    <source>
        <dbReference type="Pfam" id="PF06580"/>
    </source>
</evidence>
<organism evidence="3 4">
    <name type="scientific">Roseateles rivi</name>
    <dbReference type="NCBI Taxonomy" id="3299028"/>
    <lineage>
        <taxon>Bacteria</taxon>
        <taxon>Pseudomonadati</taxon>
        <taxon>Pseudomonadota</taxon>
        <taxon>Betaproteobacteria</taxon>
        <taxon>Burkholderiales</taxon>
        <taxon>Sphaerotilaceae</taxon>
        <taxon>Roseateles</taxon>
    </lineage>
</organism>
<sequence length="317" mass="34852">MRAVALVQALLTLGVMVAVPSWRSWLVGMSVGTAVTQTALLLWLVSVCALGRWLVSCTELLQWSLLMAFGALCTALGCWLLLVVDPQAFSPAQQLGAMLSGAVVAGLLLAWLKLRSRAQMPADALARLVELQSRIRPHFLFNTLNTAMALVRVDPAQAEQVLEDLSELFRVALAPQGSSVTLAQEVELARRYLDIELIRFGPRLRVQWLLDDGAGAARVPPLFLQPLVENAVRYGVEPNEAGGHVRIETRLRGGEVEVLVRNSVGASTRTRGHGFALTNVRERLRLMHDVAARMDVRAYERHFAVRIRVPRSGTKEA</sequence>
<dbReference type="EC" id="2.7.13.3" evidence="3"/>
<dbReference type="PANTHER" id="PTHR34220">
    <property type="entry name" value="SENSOR HISTIDINE KINASE YPDA"/>
    <property type="match status" value="1"/>
</dbReference>
<keyword evidence="1" id="KW-0812">Transmembrane</keyword>
<keyword evidence="4" id="KW-1185">Reference proteome</keyword>
<dbReference type="SUPFAM" id="SSF55874">
    <property type="entry name" value="ATPase domain of HSP90 chaperone/DNA topoisomerase II/histidine kinase"/>
    <property type="match status" value="1"/>
</dbReference>
<evidence type="ECO:0000313" key="4">
    <source>
        <dbReference type="Proteomes" id="UP001606099"/>
    </source>
</evidence>
<dbReference type="Gene3D" id="3.30.565.10">
    <property type="entry name" value="Histidine kinase-like ATPase, C-terminal domain"/>
    <property type="match status" value="1"/>
</dbReference>
<dbReference type="Pfam" id="PF06580">
    <property type="entry name" value="His_kinase"/>
    <property type="match status" value="1"/>
</dbReference>
<evidence type="ECO:0000256" key="1">
    <source>
        <dbReference type="SAM" id="Phobius"/>
    </source>
</evidence>
<keyword evidence="3" id="KW-0418">Kinase</keyword>
<dbReference type="InterPro" id="IPR050640">
    <property type="entry name" value="Bact_2-comp_sensor_kinase"/>
</dbReference>
<dbReference type="EMBL" id="JBIGHZ010000003">
    <property type="protein sequence ID" value="MFG6448353.1"/>
    <property type="molecule type" value="Genomic_DNA"/>
</dbReference>
<dbReference type="PANTHER" id="PTHR34220:SF7">
    <property type="entry name" value="SENSOR HISTIDINE KINASE YPDA"/>
    <property type="match status" value="1"/>
</dbReference>
<dbReference type="GO" id="GO:0004673">
    <property type="term" value="F:protein histidine kinase activity"/>
    <property type="evidence" value="ECO:0007669"/>
    <property type="project" value="UniProtKB-EC"/>
</dbReference>
<proteinExistence type="predicted"/>
<keyword evidence="1" id="KW-0472">Membrane</keyword>
<dbReference type="RefSeq" id="WP_394460504.1">
    <property type="nucleotide sequence ID" value="NZ_JBIGHZ010000003.1"/>
</dbReference>
<dbReference type="InterPro" id="IPR036890">
    <property type="entry name" value="HATPase_C_sf"/>
</dbReference>
<gene>
    <name evidence="3" type="ORF">ACG0Z6_08860</name>
</gene>
<dbReference type="InterPro" id="IPR010559">
    <property type="entry name" value="Sig_transdc_His_kin_internal"/>
</dbReference>